<accession>A0A1U7PRH1</accession>
<keyword evidence="1" id="KW-0812">Transmembrane</keyword>
<keyword evidence="1" id="KW-0472">Membrane</keyword>
<dbReference type="Proteomes" id="UP000187550">
    <property type="component" value="Unassembled WGS sequence"/>
</dbReference>
<evidence type="ECO:0000256" key="1">
    <source>
        <dbReference type="SAM" id="Phobius"/>
    </source>
</evidence>
<evidence type="ECO:0000313" key="3">
    <source>
        <dbReference type="Proteomes" id="UP000187550"/>
    </source>
</evidence>
<feature type="transmembrane region" description="Helical" evidence="1">
    <location>
        <begin position="25"/>
        <end position="43"/>
    </location>
</feature>
<reference evidence="3" key="1">
    <citation type="submission" date="2017-01" db="EMBL/GenBank/DDBJ databases">
        <authorList>
            <person name="Varghese N."/>
            <person name="Submissions S."/>
        </authorList>
    </citation>
    <scope>NUCLEOTIDE SEQUENCE [LARGE SCALE GENOMIC DNA]</scope>
    <source>
        <strain evidence="3">MNA4</strain>
    </source>
</reference>
<dbReference type="STRING" id="550447.SAMN05428946_2050"/>
<dbReference type="OrthoDB" id="9960998at2"/>
<keyword evidence="3" id="KW-1185">Reference proteome</keyword>
<evidence type="ECO:0000313" key="2">
    <source>
        <dbReference type="EMBL" id="SIT87269.1"/>
    </source>
</evidence>
<organism evidence="2 3">
    <name type="scientific">Edaphobacillus lindanitolerans</name>
    <dbReference type="NCBI Taxonomy" id="550447"/>
    <lineage>
        <taxon>Bacteria</taxon>
        <taxon>Bacillati</taxon>
        <taxon>Bacillota</taxon>
        <taxon>Bacilli</taxon>
        <taxon>Bacillales</taxon>
        <taxon>Bacillaceae</taxon>
        <taxon>Edaphobacillus</taxon>
    </lineage>
</organism>
<dbReference type="RefSeq" id="WP_076758693.1">
    <property type="nucleotide sequence ID" value="NZ_FTPL01000003.1"/>
</dbReference>
<dbReference type="AlphaFoldDB" id="A0A1U7PRH1"/>
<sequence>MLKFETKKWDCGCPPDAKPVKEFRLEISTAWLLVLFLPLVFLMRAKNRSPFIHLTNHTYNVGTGKGGNGHGED</sequence>
<name>A0A1U7PRH1_9BACI</name>
<protein>
    <submittedName>
        <fullName evidence="2">Uncharacterized protein</fullName>
    </submittedName>
</protein>
<dbReference type="EMBL" id="FTPL01000003">
    <property type="protein sequence ID" value="SIT87269.1"/>
    <property type="molecule type" value="Genomic_DNA"/>
</dbReference>
<gene>
    <name evidence="2" type="ORF">SAMN05428946_2050</name>
</gene>
<keyword evidence="1" id="KW-1133">Transmembrane helix</keyword>
<proteinExistence type="predicted"/>